<accession>A0ACC0CVP0</accession>
<comment type="caution">
    <text evidence="1">The sequence shown here is derived from an EMBL/GenBank/DDBJ whole genome shotgun (WGS) entry which is preliminary data.</text>
</comment>
<evidence type="ECO:0000313" key="2">
    <source>
        <dbReference type="Proteomes" id="UP001497680"/>
    </source>
</evidence>
<dbReference type="Proteomes" id="UP001497680">
    <property type="component" value="Unassembled WGS sequence"/>
</dbReference>
<proteinExistence type="predicted"/>
<evidence type="ECO:0000313" key="1">
    <source>
        <dbReference type="EMBL" id="KAI6084502.1"/>
    </source>
</evidence>
<name>A0ACC0CVP0_9PEZI</name>
<sequence>MDEAGRSYFPLSSHLGRTRVGDVDDWSGVSDGRQRRRIQNRRNQRARRAKKRGVCGQADDDDTPTDAQLVSTRTHPLRLPGHASQFLEMHLEMHGPEATIAIIRALDLVNILEPRSERNRLVMQRFEEVASRSYAVRVPQLSLLPSLSQYNFIRALFENVDVMGLTEEEMDDDALSPFNAVATPARHNPRLSQLPAALQPTELQHTAPHHPWIDLLPVPALRDNILRRDPDSFDEEELCHSMRGLTPDHNTGVLVWRDPWDATGWEVTEEFAKSWSWVIAGCWDLLRSTNDWRVRRGEKPLFQLPTNVNGPTASRRI</sequence>
<organism evidence="1 2">
    <name type="scientific">Hypoxylon rubiginosum</name>
    <dbReference type="NCBI Taxonomy" id="110542"/>
    <lineage>
        <taxon>Eukaryota</taxon>
        <taxon>Fungi</taxon>
        <taxon>Dikarya</taxon>
        <taxon>Ascomycota</taxon>
        <taxon>Pezizomycotina</taxon>
        <taxon>Sordariomycetes</taxon>
        <taxon>Xylariomycetidae</taxon>
        <taxon>Xylariales</taxon>
        <taxon>Hypoxylaceae</taxon>
        <taxon>Hypoxylon</taxon>
    </lineage>
</organism>
<gene>
    <name evidence="1" type="ORF">F4821DRAFT_169676</name>
</gene>
<keyword evidence="2" id="KW-1185">Reference proteome</keyword>
<dbReference type="EMBL" id="MU394336">
    <property type="protein sequence ID" value="KAI6084502.1"/>
    <property type="molecule type" value="Genomic_DNA"/>
</dbReference>
<reference evidence="1 2" key="1">
    <citation type="journal article" date="2022" name="New Phytol.">
        <title>Ecological generalism drives hyperdiversity of secondary metabolite gene clusters in xylarialean endophytes.</title>
        <authorList>
            <person name="Franco M.E.E."/>
            <person name="Wisecaver J.H."/>
            <person name="Arnold A.E."/>
            <person name="Ju Y.M."/>
            <person name="Slot J.C."/>
            <person name="Ahrendt S."/>
            <person name="Moore L.P."/>
            <person name="Eastman K.E."/>
            <person name="Scott K."/>
            <person name="Konkel Z."/>
            <person name="Mondo S.J."/>
            <person name="Kuo A."/>
            <person name="Hayes R.D."/>
            <person name="Haridas S."/>
            <person name="Andreopoulos B."/>
            <person name="Riley R."/>
            <person name="LaButti K."/>
            <person name="Pangilinan J."/>
            <person name="Lipzen A."/>
            <person name="Amirebrahimi M."/>
            <person name="Yan J."/>
            <person name="Adam C."/>
            <person name="Keymanesh K."/>
            <person name="Ng V."/>
            <person name="Louie K."/>
            <person name="Northen T."/>
            <person name="Drula E."/>
            <person name="Henrissat B."/>
            <person name="Hsieh H.M."/>
            <person name="Youens-Clark K."/>
            <person name="Lutzoni F."/>
            <person name="Miadlikowska J."/>
            <person name="Eastwood D.C."/>
            <person name="Hamelin R.C."/>
            <person name="Grigoriev I.V."/>
            <person name="U'Ren J.M."/>
        </authorList>
    </citation>
    <scope>NUCLEOTIDE SEQUENCE [LARGE SCALE GENOMIC DNA]</scope>
    <source>
        <strain evidence="1 2">ER1909</strain>
    </source>
</reference>
<protein>
    <submittedName>
        <fullName evidence="1">Uncharacterized protein</fullName>
    </submittedName>
</protein>